<evidence type="ECO:0000259" key="2">
    <source>
        <dbReference type="Pfam" id="PF00582"/>
    </source>
</evidence>
<dbReference type="Proteomes" id="UP001139311">
    <property type="component" value="Unassembled WGS sequence"/>
</dbReference>
<evidence type="ECO:0000313" key="3">
    <source>
        <dbReference type="EMBL" id="MCB4824232.1"/>
    </source>
</evidence>
<gene>
    <name evidence="3" type="ORF">LHA35_21100</name>
</gene>
<name>A0A9X1IGP5_9PROT</name>
<dbReference type="Pfam" id="PF00582">
    <property type="entry name" value="Usp"/>
    <property type="match status" value="3"/>
</dbReference>
<evidence type="ECO:0000256" key="1">
    <source>
        <dbReference type="ARBA" id="ARBA00008791"/>
    </source>
</evidence>
<feature type="domain" description="UspA" evidence="2">
    <location>
        <begin position="4"/>
        <end position="156"/>
    </location>
</feature>
<feature type="domain" description="UspA" evidence="2">
    <location>
        <begin position="164"/>
        <end position="209"/>
    </location>
</feature>
<comment type="similarity">
    <text evidence="1">Belongs to the universal stress protein A family.</text>
</comment>
<dbReference type="RefSeq" id="WP_226611776.1">
    <property type="nucleotide sequence ID" value="NZ_JAJAQI010000039.1"/>
</dbReference>
<dbReference type="SUPFAM" id="SSF52402">
    <property type="entry name" value="Adenine nucleotide alpha hydrolases-like"/>
    <property type="match status" value="2"/>
</dbReference>
<dbReference type="PANTHER" id="PTHR46268">
    <property type="entry name" value="STRESS RESPONSE PROTEIN NHAX"/>
    <property type="match status" value="1"/>
</dbReference>
<dbReference type="InterPro" id="IPR006016">
    <property type="entry name" value="UspA"/>
</dbReference>
<dbReference type="CDD" id="cd00293">
    <property type="entry name" value="USP-like"/>
    <property type="match status" value="2"/>
</dbReference>
<comment type="caution">
    <text evidence="3">The sequence shown here is derived from an EMBL/GenBank/DDBJ whole genome shotgun (WGS) entry which is preliminary data.</text>
</comment>
<accession>A0A9X1IGP5</accession>
<proteinExistence type="inferred from homology"/>
<feature type="domain" description="UspA" evidence="2">
    <location>
        <begin position="214"/>
        <end position="283"/>
    </location>
</feature>
<reference evidence="3" key="1">
    <citation type="submission" date="2021-10" db="EMBL/GenBank/DDBJ databases">
        <title>Roseicella aerolatum sp. nov., isolated from aerosols of e-waste dismantling site.</title>
        <authorList>
            <person name="Qin T."/>
        </authorList>
    </citation>
    <scope>NUCLEOTIDE SEQUENCE</scope>
    <source>
        <strain evidence="3">GB24</strain>
    </source>
</reference>
<protein>
    <submittedName>
        <fullName evidence="3">Universal stress protein</fullName>
    </submittedName>
</protein>
<dbReference type="PRINTS" id="PR01438">
    <property type="entry name" value="UNVRSLSTRESS"/>
</dbReference>
<keyword evidence="4" id="KW-1185">Reference proteome</keyword>
<dbReference type="EMBL" id="JAJAQI010000039">
    <property type="protein sequence ID" value="MCB4824232.1"/>
    <property type="molecule type" value="Genomic_DNA"/>
</dbReference>
<dbReference type="AlphaFoldDB" id="A0A9X1IGP5"/>
<evidence type="ECO:0000313" key="4">
    <source>
        <dbReference type="Proteomes" id="UP001139311"/>
    </source>
</evidence>
<dbReference type="InterPro" id="IPR006015">
    <property type="entry name" value="Universal_stress_UspA"/>
</dbReference>
<dbReference type="PANTHER" id="PTHR46268:SF6">
    <property type="entry name" value="UNIVERSAL STRESS PROTEIN UP12"/>
    <property type="match status" value="1"/>
</dbReference>
<organism evidence="3 4">
    <name type="scientific">Roseicella aerolata</name>
    <dbReference type="NCBI Taxonomy" id="2883479"/>
    <lineage>
        <taxon>Bacteria</taxon>
        <taxon>Pseudomonadati</taxon>
        <taxon>Pseudomonadota</taxon>
        <taxon>Alphaproteobacteria</taxon>
        <taxon>Acetobacterales</taxon>
        <taxon>Roseomonadaceae</taxon>
        <taxon>Roseicella</taxon>
    </lineage>
</organism>
<dbReference type="Gene3D" id="3.40.50.12370">
    <property type="match status" value="1"/>
</dbReference>
<sequence>MPGILACTDGSIYADSVYDHAAWAAQQLGGAVVQVLHVLDRATAETPADRSGTLGFDASEELLRELAELDAARGRVAIRRARVLLAAAEARLKAAGVAEVVLTQRHGSLVETVTEFEAGADLIVIGKRGEAADFAIGHLGANLERVVRASARPVLVASRAFRPIRRFLIAYDGGPAALKAVDFAARQAALRGLECHLVTVAPQGGAGAILDQPAELLRRGGLTVTAQTLHGEPEQAIAAHVGAVEIDLLVMGAYGHSRIRTLLVGSTTTAMLRACRIPVLVFR</sequence>